<organism evidence="2 3">
    <name type="scientific">Vulcanisaeta souniana JCM 11219</name>
    <dbReference type="NCBI Taxonomy" id="1293586"/>
    <lineage>
        <taxon>Archaea</taxon>
        <taxon>Thermoproteota</taxon>
        <taxon>Thermoprotei</taxon>
        <taxon>Thermoproteales</taxon>
        <taxon>Thermoproteaceae</taxon>
        <taxon>Vulcanisaeta</taxon>
    </lineage>
</organism>
<feature type="transmembrane region" description="Helical" evidence="1">
    <location>
        <begin position="82"/>
        <end position="103"/>
    </location>
</feature>
<feature type="transmembrane region" description="Helical" evidence="1">
    <location>
        <begin position="139"/>
        <end position="159"/>
    </location>
</feature>
<accession>A0A830E4C1</accession>
<sequence>MTMVSIDGRYLVLGFLDSVLTTLVLGESMRSTIKLVIIVTVINLVTAFMAEYAEERSSLSHIERTLLMRKGSLLRTSLHKRAIYDALIKGLIFGVVSLLGALITDLSMYIVKVLWIPVVPVIMLGVFGTLMSRYFRGNAILWLILYIVLGIIMSFVGTII</sequence>
<comment type="caution">
    <text evidence="2">The sequence shown here is derived from an EMBL/GenBank/DDBJ whole genome shotgun (WGS) entry which is preliminary data.</text>
</comment>
<gene>
    <name evidence="2" type="ORF">GCM10007112_17160</name>
</gene>
<dbReference type="Proteomes" id="UP000657075">
    <property type="component" value="Unassembled WGS sequence"/>
</dbReference>
<evidence type="ECO:0000313" key="2">
    <source>
        <dbReference type="EMBL" id="GGI80930.1"/>
    </source>
</evidence>
<reference evidence="2" key="1">
    <citation type="journal article" date="2014" name="Int. J. Syst. Evol. Microbiol.">
        <title>Complete genome sequence of Corynebacterium casei LMG S-19264T (=DSM 44701T), isolated from a smear-ripened cheese.</title>
        <authorList>
            <consortium name="US DOE Joint Genome Institute (JGI-PGF)"/>
            <person name="Walter F."/>
            <person name="Albersmeier A."/>
            <person name="Kalinowski J."/>
            <person name="Ruckert C."/>
        </authorList>
    </citation>
    <scope>NUCLEOTIDE SEQUENCE</scope>
    <source>
        <strain evidence="2">JCM 11219</strain>
    </source>
</reference>
<dbReference type="AlphaFoldDB" id="A0A830E4C1"/>
<protein>
    <submittedName>
        <fullName evidence="2">Uncharacterized protein</fullName>
    </submittedName>
</protein>
<dbReference type="EMBL" id="BMNM01000007">
    <property type="protein sequence ID" value="GGI80930.1"/>
    <property type="molecule type" value="Genomic_DNA"/>
</dbReference>
<name>A0A830E4C1_9CREN</name>
<keyword evidence="1" id="KW-0812">Transmembrane</keyword>
<keyword evidence="1" id="KW-0472">Membrane</keyword>
<keyword evidence="1" id="KW-1133">Transmembrane helix</keyword>
<evidence type="ECO:0000256" key="1">
    <source>
        <dbReference type="SAM" id="Phobius"/>
    </source>
</evidence>
<feature type="transmembrane region" description="Helical" evidence="1">
    <location>
        <begin position="109"/>
        <end position="127"/>
    </location>
</feature>
<reference evidence="2" key="2">
    <citation type="submission" date="2020-09" db="EMBL/GenBank/DDBJ databases">
        <authorList>
            <person name="Sun Q."/>
            <person name="Ohkuma M."/>
        </authorList>
    </citation>
    <scope>NUCLEOTIDE SEQUENCE</scope>
    <source>
        <strain evidence="2">JCM 11219</strain>
    </source>
</reference>
<evidence type="ECO:0000313" key="3">
    <source>
        <dbReference type="Proteomes" id="UP000657075"/>
    </source>
</evidence>
<proteinExistence type="predicted"/>